<comment type="caution">
    <text evidence="3">The sequence shown here is derived from an EMBL/GenBank/DDBJ whole genome shotgun (WGS) entry which is preliminary data.</text>
</comment>
<accession>A0ABV7NQT0</accession>
<dbReference type="Gene3D" id="2.80.10.50">
    <property type="match status" value="1"/>
</dbReference>
<feature type="domain" description="Ricin B lectin" evidence="2">
    <location>
        <begin position="97"/>
        <end position="188"/>
    </location>
</feature>
<dbReference type="CDD" id="cd00161">
    <property type="entry name" value="beta-trefoil_Ricin-like"/>
    <property type="match status" value="1"/>
</dbReference>
<gene>
    <name evidence="3" type="ORF">ACFOSH_06815</name>
</gene>
<keyword evidence="4" id="KW-1185">Reference proteome</keyword>
<dbReference type="EMBL" id="JBHRWK010000012">
    <property type="protein sequence ID" value="MFC3449141.1"/>
    <property type="molecule type" value="Genomic_DNA"/>
</dbReference>
<feature type="signal peptide" evidence="1">
    <location>
        <begin position="1"/>
        <end position="28"/>
    </location>
</feature>
<name>A0ABV7NQT0_9PSEU</name>
<dbReference type="RefSeq" id="WP_378237823.1">
    <property type="nucleotide sequence ID" value="NZ_JBHRWK010000012.1"/>
</dbReference>
<dbReference type="InterPro" id="IPR035992">
    <property type="entry name" value="Ricin_B-like_lectins"/>
</dbReference>
<dbReference type="PROSITE" id="PS50231">
    <property type="entry name" value="RICIN_B_LECTIN"/>
    <property type="match status" value="1"/>
</dbReference>
<dbReference type="Proteomes" id="UP001595645">
    <property type="component" value="Unassembled WGS sequence"/>
</dbReference>
<dbReference type="SUPFAM" id="SSF50370">
    <property type="entry name" value="Ricin B-like lectins"/>
    <property type="match status" value="1"/>
</dbReference>
<keyword evidence="1" id="KW-0732">Signal</keyword>
<sequence length="200" mass="22152">MRNLKRFLVSMTVLAGFSALFGAPAAQADQRIDIGQLSLRPVKIHGVGIAAQQQAYLIGPASDESRCLDADLGTINGNGTKVQLWTCLVQPDNTFPANQGWYVTQIPEGHYRFQNAQSGRYLDADLGSIDRNGTKIQLWDYLPAASNQWFSVTENPEGFLRLQNVRNGRYLDSDLGTAGRDGGVVQLWDFVSGAKNQWWF</sequence>
<dbReference type="Pfam" id="PF14200">
    <property type="entry name" value="RicinB_lectin_2"/>
    <property type="match status" value="1"/>
</dbReference>
<reference evidence="4" key="1">
    <citation type="journal article" date="2019" name="Int. J. Syst. Evol. Microbiol.">
        <title>The Global Catalogue of Microorganisms (GCM) 10K type strain sequencing project: providing services to taxonomists for standard genome sequencing and annotation.</title>
        <authorList>
            <consortium name="The Broad Institute Genomics Platform"/>
            <consortium name="The Broad Institute Genome Sequencing Center for Infectious Disease"/>
            <person name="Wu L."/>
            <person name="Ma J."/>
        </authorList>
    </citation>
    <scope>NUCLEOTIDE SEQUENCE [LARGE SCALE GENOMIC DNA]</scope>
    <source>
        <strain evidence="4">CGMCC 4.7676</strain>
    </source>
</reference>
<dbReference type="InterPro" id="IPR000772">
    <property type="entry name" value="Ricin_B_lectin"/>
</dbReference>
<evidence type="ECO:0000256" key="1">
    <source>
        <dbReference type="SAM" id="SignalP"/>
    </source>
</evidence>
<evidence type="ECO:0000313" key="4">
    <source>
        <dbReference type="Proteomes" id="UP001595645"/>
    </source>
</evidence>
<evidence type="ECO:0000313" key="3">
    <source>
        <dbReference type="EMBL" id="MFC3449141.1"/>
    </source>
</evidence>
<evidence type="ECO:0000259" key="2">
    <source>
        <dbReference type="Pfam" id="PF14200"/>
    </source>
</evidence>
<proteinExistence type="predicted"/>
<feature type="chain" id="PRO_5046320047" evidence="1">
    <location>
        <begin position="29"/>
        <end position="200"/>
    </location>
</feature>
<protein>
    <submittedName>
        <fullName evidence="3">RICIN domain-containing protein</fullName>
    </submittedName>
</protein>
<organism evidence="3 4">
    <name type="scientific">Amycolatopsis speibonae</name>
    <dbReference type="NCBI Taxonomy" id="1450224"/>
    <lineage>
        <taxon>Bacteria</taxon>
        <taxon>Bacillati</taxon>
        <taxon>Actinomycetota</taxon>
        <taxon>Actinomycetes</taxon>
        <taxon>Pseudonocardiales</taxon>
        <taxon>Pseudonocardiaceae</taxon>
        <taxon>Amycolatopsis</taxon>
    </lineage>
</organism>